<dbReference type="CDD" id="cd15482">
    <property type="entry name" value="Sialidase_non-viral"/>
    <property type="match status" value="1"/>
</dbReference>
<accession>A0A6G4A2J8</accession>
<dbReference type="Gene3D" id="2.130.10.10">
    <property type="entry name" value="YVTN repeat-like/Quinoprotein amine dehydrogenase"/>
    <property type="match status" value="2"/>
</dbReference>
<gene>
    <name evidence="2" type="ORF">GK047_21690</name>
</gene>
<evidence type="ECO:0000313" key="2">
    <source>
        <dbReference type="EMBL" id="NEW08612.1"/>
    </source>
</evidence>
<dbReference type="RefSeq" id="WP_163951650.1">
    <property type="nucleotide sequence ID" value="NZ_JAAIKC010000010.1"/>
</dbReference>
<proteinExistence type="predicted"/>
<dbReference type="InterPro" id="IPR015943">
    <property type="entry name" value="WD40/YVTN_repeat-like_dom_sf"/>
</dbReference>
<protein>
    <recommendedName>
        <fullName evidence="3">Photosynthesis system II assembly factor Ycf48/Hcf136-like domain-containing protein</fullName>
    </recommendedName>
</protein>
<organism evidence="2">
    <name type="scientific">Paenibacillus sp. SYP-B3998</name>
    <dbReference type="NCBI Taxonomy" id="2678564"/>
    <lineage>
        <taxon>Bacteria</taxon>
        <taxon>Bacillati</taxon>
        <taxon>Bacillota</taxon>
        <taxon>Bacilli</taxon>
        <taxon>Bacillales</taxon>
        <taxon>Paenibacillaceae</taxon>
        <taxon>Paenibacillus</taxon>
    </lineage>
</organism>
<feature type="transmembrane region" description="Helical" evidence="1">
    <location>
        <begin position="12"/>
        <end position="33"/>
    </location>
</feature>
<dbReference type="AlphaFoldDB" id="A0A6G4A2J8"/>
<evidence type="ECO:0000256" key="1">
    <source>
        <dbReference type="SAM" id="Phobius"/>
    </source>
</evidence>
<reference evidence="2" key="1">
    <citation type="submission" date="2020-02" db="EMBL/GenBank/DDBJ databases">
        <authorList>
            <person name="Shen X.-R."/>
            <person name="Zhang Y.-X."/>
        </authorList>
    </citation>
    <scope>NUCLEOTIDE SEQUENCE</scope>
    <source>
        <strain evidence="2">SYP-B3998</strain>
    </source>
</reference>
<evidence type="ECO:0008006" key="3">
    <source>
        <dbReference type="Google" id="ProtNLM"/>
    </source>
</evidence>
<comment type="caution">
    <text evidence="2">The sequence shown here is derived from an EMBL/GenBank/DDBJ whole genome shotgun (WGS) entry which is preliminary data.</text>
</comment>
<dbReference type="EMBL" id="JAAIKC010000010">
    <property type="protein sequence ID" value="NEW08612.1"/>
    <property type="molecule type" value="Genomic_DNA"/>
</dbReference>
<dbReference type="SUPFAM" id="SSF110296">
    <property type="entry name" value="Oligoxyloglucan reducing end-specific cellobiohydrolase"/>
    <property type="match status" value="1"/>
</dbReference>
<sequence length="302" mass="32941">MTKGQKKSSSFSLGWIFVIVIAAFLGLVIWGMLDKSDSQVTDEYKADGSNHPHTFSYSPDESTLWLGTHKGIYESRNGKWIKAVPPLGSNDVMGLEINPNQTDTMAVSGHGFVKRTTDGGKTWEAAENGLPNKPKPDVPDAHQLTMNPRDPNHLITLLAGKGKNLFETKDGGQSWKEAGSIQQDAYSIALAPDSDTSVLVATETGIYRYDNINGALKETKVNNEPAFQLLTLENGSVFAVGESGILMSKDLKSWNPIHVQLNGKMPLGIEGSRSDDNKLLILTDKLTAYESTDSGNSWSERK</sequence>
<keyword evidence="1" id="KW-0472">Membrane</keyword>
<keyword evidence="1" id="KW-1133">Transmembrane helix</keyword>
<name>A0A6G4A2J8_9BACL</name>
<keyword evidence="1" id="KW-0812">Transmembrane</keyword>